<keyword evidence="3" id="KW-0698">rRNA processing</keyword>
<feature type="region of interest" description="Disordered" evidence="9">
    <location>
        <begin position="1"/>
        <end position="58"/>
    </location>
</feature>
<feature type="region of interest" description="Disordered" evidence="9">
    <location>
        <begin position="950"/>
        <end position="1007"/>
    </location>
</feature>
<dbReference type="GO" id="GO:0045943">
    <property type="term" value="P:positive regulation of transcription by RNA polymerase I"/>
    <property type="evidence" value="ECO:0007669"/>
    <property type="project" value="InterPro"/>
</dbReference>
<dbReference type="PROSITE" id="PS50082">
    <property type="entry name" value="WD_REPEATS_2"/>
    <property type="match status" value="2"/>
</dbReference>
<dbReference type="InterPro" id="IPR015943">
    <property type="entry name" value="WD40/YVTN_repeat-like_dom_sf"/>
</dbReference>
<evidence type="ECO:0000256" key="9">
    <source>
        <dbReference type="SAM" id="MobiDB-lite"/>
    </source>
</evidence>
<dbReference type="HOGENOM" id="CLU_005417_1_0_1"/>
<evidence type="ECO:0000256" key="8">
    <source>
        <dbReference type="PROSITE-ProRule" id="PRU00221"/>
    </source>
</evidence>
<keyword evidence="5" id="KW-0677">Repeat</keyword>
<keyword evidence="12" id="KW-1185">Reference proteome</keyword>
<dbReference type="SUPFAM" id="SSF69304">
    <property type="entry name" value="Tricorn protease N-terminal domain"/>
    <property type="match status" value="1"/>
</dbReference>
<accession>A0A067QAS1</accession>
<evidence type="ECO:0000256" key="5">
    <source>
        <dbReference type="ARBA" id="ARBA00022737"/>
    </source>
</evidence>
<feature type="domain" description="WD repeat-containing protein 75 second beta-propeller" evidence="10">
    <location>
        <begin position="453"/>
        <end position="716"/>
    </location>
</feature>
<keyword evidence="2" id="KW-0690">Ribosome biogenesis</keyword>
<gene>
    <name evidence="11" type="ORF">JAAARDRAFT_29279</name>
</gene>
<name>A0A067QAS1_9AGAM</name>
<dbReference type="OrthoDB" id="4096at2759"/>
<keyword evidence="7" id="KW-0539">Nucleus</keyword>
<dbReference type="GO" id="GO:0003723">
    <property type="term" value="F:RNA binding"/>
    <property type="evidence" value="ECO:0007669"/>
    <property type="project" value="InterPro"/>
</dbReference>
<dbReference type="SMART" id="SM00320">
    <property type="entry name" value="WD40"/>
    <property type="match status" value="5"/>
</dbReference>
<keyword evidence="6" id="KW-0804">Transcription</keyword>
<dbReference type="GO" id="GO:2000234">
    <property type="term" value="P:positive regulation of rRNA processing"/>
    <property type="evidence" value="ECO:0007669"/>
    <property type="project" value="TreeGrafter"/>
</dbReference>
<evidence type="ECO:0000256" key="6">
    <source>
        <dbReference type="ARBA" id="ARBA00023163"/>
    </source>
</evidence>
<dbReference type="Pfam" id="PF23869">
    <property type="entry name" value="Beta-prop_WDR75_1st"/>
    <property type="match status" value="1"/>
</dbReference>
<proteinExistence type="predicted"/>
<dbReference type="AlphaFoldDB" id="A0A067QAS1"/>
<evidence type="ECO:0000256" key="4">
    <source>
        <dbReference type="ARBA" id="ARBA00022574"/>
    </source>
</evidence>
<dbReference type="EMBL" id="KL197710">
    <property type="protein sequence ID" value="KDQ63260.1"/>
    <property type="molecule type" value="Genomic_DNA"/>
</dbReference>
<dbReference type="FunCoup" id="A0A067QAS1">
    <property type="interactions" value="570"/>
</dbReference>
<dbReference type="GO" id="GO:0032040">
    <property type="term" value="C:small-subunit processome"/>
    <property type="evidence" value="ECO:0007669"/>
    <property type="project" value="InterPro"/>
</dbReference>
<feature type="repeat" description="WD" evidence="8">
    <location>
        <begin position="130"/>
        <end position="172"/>
    </location>
</feature>
<dbReference type="Gene3D" id="2.130.10.10">
    <property type="entry name" value="YVTN repeat-like/Quinoprotein amine dehydrogenase"/>
    <property type="match status" value="3"/>
</dbReference>
<feature type="repeat" description="WD" evidence="8">
    <location>
        <begin position="337"/>
        <end position="378"/>
    </location>
</feature>
<evidence type="ECO:0000256" key="2">
    <source>
        <dbReference type="ARBA" id="ARBA00022517"/>
    </source>
</evidence>
<evidence type="ECO:0000256" key="1">
    <source>
        <dbReference type="ARBA" id="ARBA00004604"/>
    </source>
</evidence>
<dbReference type="PANTHER" id="PTHR44215">
    <property type="entry name" value="WD REPEAT-CONTAINING PROTEIN 75"/>
    <property type="match status" value="1"/>
</dbReference>
<dbReference type="InParanoid" id="A0A067QAS1"/>
<evidence type="ECO:0000256" key="3">
    <source>
        <dbReference type="ARBA" id="ARBA00022552"/>
    </source>
</evidence>
<dbReference type="GO" id="GO:0006364">
    <property type="term" value="P:rRNA processing"/>
    <property type="evidence" value="ECO:0007669"/>
    <property type="project" value="UniProtKB-KW"/>
</dbReference>
<reference evidence="12" key="1">
    <citation type="journal article" date="2014" name="Proc. Natl. Acad. Sci. U.S.A.">
        <title>Extensive sampling of basidiomycete genomes demonstrates inadequacy of the white-rot/brown-rot paradigm for wood decay fungi.</title>
        <authorList>
            <person name="Riley R."/>
            <person name="Salamov A.A."/>
            <person name="Brown D.W."/>
            <person name="Nagy L.G."/>
            <person name="Floudas D."/>
            <person name="Held B.W."/>
            <person name="Levasseur A."/>
            <person name="Lombard V."/>
            <person name="Morin E."/>
            <person name="Otillar R."/>
            <person name="Lindquist E.A."/>
            <person name="Sun H."/>
            <person name="LaButti K.M."/>
            <person name="Schmutz J."/>
            <person name="Jabbour D."/>
            <person name="Luo H."/>
            <person name="Baker S.E."/>
            <person name="Pisabarro A.G."/>
            <person name="Walton J.D."/>
            <person name="Blanchette R.A."/>
            <person name="Henrissat B."/>
            <person name="Martin F."/>
            <person name="Cullen D."/>
            <person name="Hibbett D.S."/>
            <person name="Grigoriev I.V."/>
        </authorList>
    </citation>
    <scope>NUCLEOTIDE SEQUENCE [LARGE SCALE GENOMIC DNA]</scope>
    <source>
        <strain evidence="12">MUCL 33604</strain>
    </source>
</reference>
<keyword evidence="4 8" id="KW-0853">WD repeat</keyword>
<evidence type="ECO:0000313" key="11">
    <source>
        <dbReference type="EMBL" id="KDQ63260.1"/>
    </source>
</evidence>
<dbReference type="Pfam" id="PF23769">
    <property type="entry name" value="Beta-prop_WDR75_2nd"/>
    <property type="match status" value="1"/>
</dbReference>
<dbReference type="Proteomes" id="UP000027265">
    <property type="component" value="Unassembled WGS sequence"/>
</dbReference>
<dbReference type="InterPro" id="IPR057644">
    <property type="entry name" value="Beta-prop_WDR75_2nd"/>
</dbReference>
<evidence type="ECO:0000256" key="7">
    <source>
        <dbReference type="ARBA" id="ARBA00023242"/>
    </source>
</evidence>
<dbReference type="SUPFAM" id="SSF50978">
    <property type="entry name" value="WD40 repeat-like"/>
    <property type="match status" value="1"/>
</dbReference>
<sequence length="1007" mass="109032">MAASKHKNSSIRPPSDIPRPSSPQKPSQPRKSKKGKGKEEATSRPAQVPPPTNESSWNISENISEELSWAWTSLADSSASRCPPVFTRDGSYFFSIVGSSIKVYSVATGQVVSTLSASFSGSSACRSPESDGHTDLITSAILSPHNPFQLITGSLDGCIKIWDFLDAVLLQTIDIAQPILHLCAHEKFKEHVFVAVNRPGKKKNSNGNPSEDNAAVLQVSLKPTPSTTQSRIQKSSEIVSVGKTRLTAGLGLSPSGAWLIAIAGHKAYVADTSSLKSGFTKFVSPEALTCLAVHPVEEYFATGDGKGNIRLWYCLSEHIAASQAASGVEKKAQTTTLRWHAHAVSSLAFTSNGAYLLSGGEESVLVIWQLHTGKKEFVPRVGSPIISIALSNASEREEEYLLGLADASFAFINAGTMKISKTISRIKLDPVISRDRHPSPAPTPLAFHSISSTLILPSSHPSSLQTYSLNSSKLISELEVSPSNRVSRRDEKHIEPSRVERAVISSSSDWMATIDSRQPDDAFRGEMYLKLWWWDRKAGVWILNTRIDRPHGLKKLTSVTFSPTKHRSRLLLVTTGEDGYVKTWGIRTLGDKDGETEEHWVVRSASSFGSEFPVHAAWSSDGSILAISFRSRIILYDPVTNASQLVISSPECKIISSAHFMGRAGRYLIAVGQCDTVLWDLLLGNVAWHYRSSMVIDMVVPHQRDESVALFQHVPSSAGTGTRTVVSIFGPTSATPVQSRSLPFQLSSVTWQLPAGPSTSSGLSPYTLVGVTTSWSVVLFGDEVCLPVDVGASAQDLGNVENVGQRRSLFQDIFGLSNFVGSSPDSSSQPHLPVKPWTGTEVADIFDAPAYLMPPIETLFESLMEGLLEPVIAESNDTMHLADGEDATETVDIEMDEGSDTKLIVGTQRRRVVDEREMDTFFSLFKEISLQPGSCHDVRQIQAKGSHLNGVSKSVANGNGHHHQTTTANGLTPRSKHSVLKAQSIATPVSSVSTPVAAGKKRKKSLG</sequence>
<dbReference type="InterPro" id="IPR053826">
    <property type="entry name" value="WDR75"/>
</dbReference>
<dbReference type="PANTHER" id="PTHR44215:SF1">
    <property type="entry name" value="WD REPEAT-CONTAINING PROTEIN 75"/>
    <property type="match status" value="1"/>
</dbReference>
<dbReference type="InterPro" id="IPR036322">
    <property type="entry name" value="WD40_repeat_dom_sf"/>
</dbReference>
<evidence type="ECO:0000259" key="10">
    <source>
        <dbReference type="Pfam" id="PF23769"/>
    </source>
</evidence>
<dbReference type="STRING" id="933084.A0A067QAS1"/>
<organism evidence="11 12">
    <name type="scientific">Jaapia argillacea MUCL 33604</name>
    <dbReference type="NCBI Taxonomy" id="933084"/>
    <lineage>
        <taxon>Eukaryota</taxon>
        <taxon>Fungi</taxon>
        <taxon>Dikarya</taxon>
        <taxon>Basidiomycota</taxon>
        <taxon>Agaricomycotina</taxon>
        <taxon>Agaricomycetes</taxon>
        <taxon>Agaricomycetidae</taxon>
        <taxon>Jaapiales</taxon>
        <taxon>Jaapiaceae</taxon>
        <taxon>Jaapia</taxon>
    </lineage>
</organism>
<comment type="subcellular location">
    <subcellularLocation>
        <location evidence="1">Nucleus</location>
        <location evidence="1">Nucleolus</location>
    </subcellularLocation>
</comment>
<evidence type="ECO:0000313" key="12">
    <source>
        <dbReference type="Proteomes" id="UP000027265"/>
    </source>
</evidence>
<dbReference type="InterPro" id="IPR001680">
    <property type="entry name" value="WD40_rpt"/>
</dbReference>
<protein>
    <recommendedName>
        <fullName evidence="10">WD repeat-containing protein 75 second beta-propeller domain-containing protein</fullName>
    </recommendedName>
</protein>
<dbReference type="PROSITE" id="PS50294">
    <property type="entry name" value="WD_REPEATS_REGION"/>
    <property type="match status" value="2"/>
</dbReference>
<feature type="compositionally biased region" description="Polar residues" evidence="9">
    <location>
        <begin position="984"/>
        <end position="994"/>
    </location>
</feature>